<evidence type="ECO:0000259" key="1">
    <source>
        <dbReference type="Pfam" id="PF01872"/>
    </source>
</evidence>
<dbReference type="InterPro" id="IPR024072">
    <property type="entry name" value="DHFR-like_dom_sf"/>
</dbReference>
<dbReference type="PANTHER" id="PTHR38011:SF2">
    <property type="entry name" value="BIFUNCTIONAL DEAMINASE-REDUCTASE DOMAIN PROTEIN"/>
    <property type="match status" value="1"/>
</dbReference>
<dbReference type="GO" id="GO:0009231">
    <property type="term" value="P:riboflavin biosynthetic process"/>
    <property type="evidence" value="ECO:0007669"/>
    <property type="project" value="InterPro"/>
</dbReference>
<reference evidence="2" key="1">
    <citation type="submission" date="2024-06" db="EMBL/GenBank/DDBJ databases">
        <title>The genome sequences of Kitasatospora sp. strain HUAS MG31.</title>
        <authorList>
            <person name="Mo P."/>
        </authorList>
    </citation>
    <scope>NUCLEOTIDE SEQUENCE</scope>
    <source>
        <strain evidence="2">HUAS MG31</strain>
    </source>
</reference>
<dbReference type="Pfam" id="PF01872">
    <property type="entry name" value="RibD_C"/>
    <property type="match status" value="1"/>
</dbReference>
<dbReference type="Gene3D" id="3.40.430.10">
    <property type="entry name" value="Dihydrofolate Reductase, subunit A"/>
    <property type="match status" value="1"/>
</dbReference>
<protein>
    <submittedName>
        <fullName evidence="2">Dihydrofolate reductase family protein</fullName>
    </submittedName>
</protein>
<organism evidence="2">
    <name type="scientific">Kitasatospora camelliae</name>
    <dbReference type="NCBI Taxonomy" id="3156397"/>
    <lineage>
        <taxon>Bacteria</taxon>
        <taxon>Bacillati</taxon>
        <taxon>Actinomycetota</taxon>
        <taxon>Actinomycetes</taxon>
        <taxon>Kitasatosporales</taxon>
        <taxon>Streptomycetaceae</taxon>
        <taxon>Kitasatospora</taxon>
    </lineage>
</organism>
<dbReference type="InterPro" id="IPR002734">
    <property type="entry name" value="RibDG_C"/>
</dbReference>
<proteinExistence type="predicted"/>
<gene>
    <name evidence="2" type="ORF">ABWK59_32410</name>
</gene>
<feature type="domain" description="Bacterial bifunctional deaminase-reductase C-terminal" evidence="1">
    <location>
        <begin position="3"/>
        <end position="187"/>
    </location>
</feature>
<dbReference type="KEGG" id="kcm:ABWK59_32410"/>
<accession>A0AAU8K5J2</accession>
<dbReference type="SUPFAM" id="SSF53597">
    <property type="entry name" value="Dihydrofolate reductase-like"/>
    <property type="match status" value="1"/>
</dbReference>
<sequence>MATLSLTTFLTLDGVMQAPGGPDEDTSGGFTYGGWQFPFGDDEGNRFIVEHFENARGFLLGRRTYEIFAGYWPKKTDPADPIATKLNALPKYVASTTLRDPDWSGTTVLGPDTAAEVARVKRELPDGELQIWGSGVLARSLMAAELIDVYHLLVYPVVLGAGRRLFGEGGRPTAFRLDASRTTSTGVGIHTYRPVGRPEFGSY</sequence>
<dbReference type="InterPro" id="IPR050765">
    <property type="entry name" value="Riboflavin_Biosynth_HTPR"/>
</dbReference>
<dbReference type="RefSeq" id="WP_354644232.1">
    <property type="nucleotide sequence ID" value="NZ_CP159872.1"/>
</dbReference>
<dbReference type="AlphaFoldDB" id="A0AAU8K5J2"/>
<dbReference type="EMBL" id="CP159872">
    <property type="protein sequence ID" value="XCM83297.1"/>
    <property type="molecule type" value="Genomic_DNA"/>
</dbReference>
<dbReference type="GO" id="GO:0008703">
    <property type="term" value="F:5-amino-6-(5-phosphoribosylamino)uracil reductase activity"/>
    <property type="evidence" value="ECO:0007669"/>
    <property type="project" value="InterPro"/>
</dbReference>
<name>A0AAU8K5J2_9ACTN</name>
<dbReference type="PANTHER" id="PTHR38011">
    <property type="entry name" value="DIHYDROFOLATE REDUCTASE FAMILY PROTEIN (AFU_ORTHOLOGUE AFUA_8G06820)"/>
    <property type="match status" value="1"/>
</dbReference>
<evidence type="ECO:0000313" key="2">
    <source>
        <dbReference type="EMBL" id="XCM83297.1"/>
    </source>
</evidence>